<evidence type="ECO:0000313" key="3">
    <source>
        <dbReference type="EMBL" id="KAF7334815.1"/>
    </source>
</evidence>
<reference evidence="3" key="1">
    <citation type="submission" date="2020-05" db="EMBL/GenBank/DDBJ databases">
        <title>Mycena genomes resolve the evolution of fungal bioluminescence.</title>
        <authorList>
            <person name="Tsai I.J."/>
        </authorList>
    </citation>
    <scope>NUCLEOTIDE SEQUENCE</scope>
    <source>
        <strain evidence="3">160909Yilan</strain>
    </source>
</reference>
<proteinExistence type="predicted"/>
<comment type="caution">
    <text evidence="3">The sequence shown here is derived from an EMBL/GenBank/DDBJ whole genome shotgun (WGS) entry which is preliminary data.</text>
</comment>
<dbReference type="Gene3D" id="1.20.1280.50">
    <property type="match status" value="1"/>
</dbReference>
<dbReference type="OrthoDB" id="3139566at2759"/>
<dbReference type="AlphaFoldDB" id="A0A8H6X5E1"/>
<feature type="domain" description="F-box" evidence="2">
    <location>
        <begin position="48"/>
        <end position="103"/>
    </location>
</feature>
<dbReference type="InterPro" id="IPR001810">
    <property type="entry name" value="F-box_dom"/>
</dbReference>
<gene>
    <name evidence="3" type="ORF">MSAN_02368200</name>
</gene>
<feature type="compositionally biased region" description="Acidic residues" evidence="1">
    <location>
        <begin position="360"/>
        <end position="384"/>
    </location>
</feature>
<feature type="region of interest" description="Disordered" evidence="1">
    <location>
        <begin position="357"/>
        <end position="384"/>
    </location>
</feature>
<evidence type="ECO:0000256" key="1">
    <source>
        <dbReference type="SAM" id="MobiDB-lite"/>
    </source>
</evidence>
<protein>
    <submittedName>
        <fullName evidence="3">WD40 repeat-like protein</fullName>
    </submittedName>
</protein>
<organism evidence="3 4">
    <name type="scientific">Mycena sanguinolenta</name>
    <dbReference type="NCBI Taxonomy" id="230812"/>
    <lineage>
        <taxon>Eukaryota</taxon>
        <taxon>Fungi</taxon>
        <taxon>Dikarya</taxon>
        <taxon>Basidiomycota</taxon>
        <taxon>Agaricomycotina</taxon>
        <taxon>Agaricomycetes</taxon>
        <taxon>Agaricomycetidae</taxon>
        <taxon>Agaricales</taxon>
        <taxon>Marasmiineae</taxon>
        <taxon>Mycenaceae</taxon>
        <taxon>Mycena</taxon>
    </lineage>
</organism>
<evidence type="ECO:0000259" key="2">
    <source>
        <dbReference type="Pfam" id="PF12937"/>
    </source>
</evidence>
<sequence>MLDFMAADRARLSDLEMQIMHFERLLAPLRAEQARVQEKLNAYKYPVLTLPNEVTGEIFMCFLPAHPDAPPLTGPTSPTTLTQVCRQWRKVALATPMLWRAMLFLDDIPYAQTRCLSEAWIRRSVSCPLVIDVDIDDPEFLLEMFTAPLAMGTAQWERLRIRGSLSSLPKTASAMPMLRSLELVLAAFPSDFLAFYDTPQLRTVLLHGDVASKVTLPWIQLTCLTLNYVWVNDCVQVLAQTPNLVRCVVVVEGGPGPGGVTRVKLALPFLESLVLKNTIRHPTLDGLDQFLDLFVVPALSSLDVEKIFLRVDPIAQFQLLVSTFGCGLQEVCIRGRIGTTYGNQFRQAFPSISTFSFPDAYEDETDEDEYEEDDSDSDYLDESE</sequence>
<dbReference type="EMBL" id="JACAZH010000045">
    <property type="protein sequence ID" value="KAF7334815.1"/>
    <property type="molecule type" value="Genomic_DNA"/>
</dbReference>
<name>A0A8H6X5E1_9AGAR</name>
<keyword evidence="4" id="KW-1185">Reference proteome</keyword>
<evidence type="ECO:0000313" key="4">
    <source>
        <dbReference type="Proteomes" id="UP000623467"/>
    </source>
</evidence>
<dbReference type="Proteomes" id="UP000623467">
    <property type="component" value="Unassembled WGS sequence"/>
</dbReference>
<accession>A0A8H6X5E1</accession>
<dbReference type="Pfam" id="PF12937">
    <property type="entry name" value="F-box-like"/>
    <property type="match status" value="1"/>
</dbReference>